<dbReference type="OrthoDB" id="185373at2759"/>
<sequence length="97" mass="11100">MKTEGVTKVPGVNLIELNGNMHRFLSGHKSHPESYNIHRKWPEISTKLRSMLGYSPDTVQVLFDIEEEENEHVLSIHSEKLAIAFGFLHLAPEDTIY</sequence>
<evidence type="ECO:0000259" key="1">
    <source>
        <dbReference type="Pfam" id="PF14432"/>
    </source>
</evidence>
<dbReference type="Proteomes" id="UP000631114">
    <property type="component" value="Unassembled WGS sequence"/>
</dbReference>
<dbReference type="EMBL" id="JADFTS010000003">
    <property type="protein sequence ID" value="KAF9617526.1"/>
    <property type="molecule type" value="Genomic_DNA"/>
</dbReference>
<name>A0A835IGW9_9MAGN</name>
<evidence type="ECO:0000313" key="2">
    <source>
        <dbReference type="EMBL" id="KAF9617526.1"/>
    </source>
</evidence>
<dbReference type="InterPro" id="IPR032867">
    <property type="entry name" value="DYW_dom"/>
</dbReference>
<proteinExistence type="predicted"/>
<dbReference type="Pfam" id="PF14432">
    <property type="entry name" value="DYW_deaminase"/>
    <property type="match status" value="1"/>
</dbReference>
<accession>A0A835IGW9</accession>
<gene>
    <name evidence="2" type="ORF">IFM89_037126</name>
</gene>
<keyword evidence="3" id="KW-1185">Reference proteome</keyword>
<dbReference type="AlphaFoldDB" id="A0A835IGW9"/>
<organism evidence="2 3">
    <name type="scientific">Coptis chinensis</name>
    <dbReference type="NCBI Taxonomy" id="261450"/>
    <lineage>
        <taxon>Eukaryota</taxon>
        <taxon>Viridiplantae</taxon>
        <taxon>Streptophyta</taxon>
        <taxon>Embryophyta</taxon>
        <taxon>Tracheophyta</taxon>
        <taxon>Spermatophyta</taxon>
        <taxon>Magnoliopsida</taxon>
        <taxon>Ranunculales</taxon>
        <taxon>Ranunculaceae</taxon>
        <taxon>Coptidoideae</taxon>
        <taxon>Coptis</taxon>
    </lineage>
</organism>
<protein>
    <recommendedName>
        <fullName evidence="1">DYW domain-containing protein</fullName>
    </recommendedName>
</protein>
<feature type="domain" description="DYW" evidence="1">
    <location>
        <begin position="53"/>
        <end position="93"/>
    </location>
</feature>
<dbReference type="GO" id="GO:0008270">
    <property type="term" value="F:zinc ion binding"/>
    <property type="evidence" value="ECO:0007669"/>
    <property type="project" value="InterPro"/>
</dbReference>
<reference evidence="2 3" key="1">
    <citation type="submission" date="2020-10" db="EMBL/GenBank/DDBJ databases">
        <title>The Coptis chinensis genome and diversification of protoberbering-type alkaloids.</title>
        <authorList>
            <person name="Wang B."/>
            <person name="Shu S."/>
            <person name="Song C."/>
            <person name="Liu Y."/>
        </authorList>
    </citation>
    <scope>NUCLEOTIDE SEQUENCE [LARGE SCALE GENOMIC DNA]</scope>
    <source>
        <strain evidence="2">HL-2020</strain>
        <tissue evidence="2">Leaf</tissue>
    </source>
</reference>
<evidence type="ECO:0000313" key="3">
    <source>
        <dbReference type="Proteomes" id="UP000631114"/>
    </source>
</evidence>
<comment type="caution">
    <text evidence="2">The sequence shown here is derived from an EMBL/GenBank/DDBJ whole genome shotgun (WGS) entry which is preliminary data.</text>
</comment>